<organism evidence="2 3">
    <name type="scientific">Uliginosibacterium aquaticum</name>
    <dbReference type="NCBI Taxonomy" id="2731212"/>
    <lineage>
        <taxon>Bacteria</taxon>
        <taxon>Pseudomonadati</taxon>
        <taxon>Pseudomonadota</taxon>
        <taxon>Betaproteobacteria</taxon>
        <taxon>Rhodocyclales</taxon>
        <taxon>Zoogloeaceae</taxon>
        <taxon>Uliginosibacterium</taxon>
    </lineage>
</organism>
<keyword evidence="1" id="KW-1133">Transmembrane helix</keyword>
<proteinExistence type="predicted"/>
<accession>A0ABX2INH4</accession>
<dbReference type="RefSeq" id="WP_170021954.1">
    <property type="nucleotide sequence ID" value="NZ_JABCSC020000002.1"/>
</dbReference>
<dbReference type="InterPro" id="IPR045584">
    <property type="entry name" value="Pilin-like"/>
</dbReference>
<sequence>MMKKRQPGFSLIELMVALVLSMLVVIALVQIYIGTRQTNRTQEMQARLTEDGRFALSMLQRLISQAGYRPPSEALAADRLAPDATTPSTKFVLRTKGDGTNIVNCNGAAIASGTDTTLTIQFASSKLSCITSGTTPVTTDWIATQTGGRGTEVVDFQVMYGIDTAAAPNTLADNYRCGGAGVNRDCVADSYVTTLPTGVTSVQIVAVQLCLILRTEMADAGISKASAVKDCSGTNISNSQTDSKLYRQFQSTVLLRNR</sequence>
<name>A0ABX2INH4_9RHOO</name>
<feature type="transmembrane region" description="Helical" evidence="1">
    <location>
        <begin position="12"/>
        <end position="33"/>
    </location>
</feature>
<keyword evidence="3" id="KW-1185">Reference proteome</keyword>
<keyword evidence="1" id="KW-0812">Transmembrane</keyword>
<dbReference type="Pfam" id="PF07963">
    <property type="entry name" value="N_methyl"/>
    <property type="match status" value="1"/>
</dbReference>
<evidence type="ECO:0000313" key="2">
    <source>
        <dbReference type="EMBL" id="NSL55585.1"/>
    </source>
</evidence>
<protein>
    <submittedName>
        <fullName evidence="2">PilW family protein</fullName>
    </submittedName>
</protein>
<dbReference type="Proteomes" id="UP000778523">
    <property type="component" value="Unassembled WGS sequence"/>
</dbReference>
<evidence type="ECO:0000313" key="3">
    <source>
        <dbReference type="Proteomes" id="UP000778523"/>
    </source>
</evidence>
<evidence type="ECO:0000256" key="1">
    <source>
        <dbReference type="SAM" id="Phobius"/>
    </source>
</evidence>
<comment type="caution">
    <text evidence="2">The sequence shown here is derived from an EMBL/GenBank/DDBJ whole genome shotgun (WGS) entry which is preliminary data.</text>
</comment>
<dbReference type="InterPro" id="IPR032092">
    <property type="entry name" value="PilW"/>
</dbReference>
<dbReference type="EMBL" id="JABCSC020000002">
    <property type="protein sequence ID" value="NSL55585.1"/>
    <property type="molecule type" value="Genomic_DNA"/>
</dbReference>
<dbReference type="InterPro" id="IPR012902">
    <property type="entry name" value="N_methyl_site"/>
</dbReference>
<keyword evidence="1" id="KW-0472">Membrane</keyword>
<dbReference type="SUPFAM" id="SSF54523">
    <property type="entry name" value="Pili subunits"/>
    <property type="match status" value="1"/>
</dbReference>
<gene>
    <name evidence="2" type="ORF">HJ583_011160</name>
</gene>
<dbReference type="Pfam" id="PF16074">
    <property type="entry name" value="PilW"/>
    <property type="match status" value="1"/>
</dbReference>
<reference evidence="2 3" key="1">
    <citation type="submission" date="2020-06" db="EMBL/GenBank/DDBJ databases">
        <title>Draft genome of Uliginosibacterium sp. IMCC34675.</title>
        <authorList>
            <person name="Song J."/>
        </authorList>
    </citation>
    <scope>NUCLEOTIDE SEQUENCE [LARGE SCALE GENOMIC DNA]</scope>
    <source>
        <strain evidence="2 3">IMCC34675</strain>
    </source>
</reference>